<protein>
    <recommendedName>
        <fullName evidence="3">UBX domain-containing protein</fullName>
    </recommendedName>
</protein>
<evidence type="ECO:0008006" key="3">
    <source>
        <dbReference type="Google" id="ProtNLM"/>
    </source>
</evidence>
<sequence length="88" mass="9766">MDAQVETSDGEFLKVKYPNGDVMRKRKFTMSDPIEVLFDFMGLDEMASEVLRIQEATSSNAIESTSTGSIADHGIKPLCTLYVLWTSA</sequence>
<gene>
    <name evidence="1" type="ORF">DNTS_005958</name>
</gene>
<reference evidence="1 2" key="1">
    <citation type="journal article" date="2019" name="Sci. Data">
        <title>Hybrid genome assembly and annotation of Danionella translucida.</title>
        <authorList>
            <person name="Kadobianskyi M."/>
            <person name="Schulze L."/>
            <person name="Schuelke M."/>
            <person name="Judkewitz B."/>
        </authorList>
    </citation>
    <scope>NUCLEOTIDE SEQUENCE [LARGE SCALE GENOMIC DNA]</scope>
    <source>
        <strain evidence="1 2">Bolton</strain>
    </source>
</reference>
<dbReference type="AlphaFoldDB" id="A0A553Q2W1"/>
<dbReference type="Proteomes" id="UP000316079">
    <property type="component" value="Unassembled WGS sequence"/>
</dbReference>
<dbReference type="OrthoDB" id="8959935at2759"/>
<dbReference type="SUPFAM" id="SSF54236">
    <property type="entry name" value="Ubiquitin-like"/>
    <property type="match status" value="1"/>
</dbReference>
<dbReference type="Gene3D" id="3.10.20.90">
    <property type="entry name" value="Phosphatidylinositol 3-kinase Catalytic Subunit, Chain A, domain 1"/>
    <property type="match status" value="1"/>
</dbReference>
<proteinExistence type="predicted"/>
<evidence type="ECO:0000313" key="2">
    <source>
        <dbReference type="Proteomes" id="UP000316079"/>
    </source>
</evidence>
<organism evidence="1 2">
    <name type="scientific">Danionella cerebrum</name>
    <dbReference type="NCBI Taxonomy" id="2873325"/>
    <lineage>
        <taxon>Eukaryota</taxon>
        <taxon>Metazoa</taxon>
        <taxon>Chordata</taxon>
        <taxon>Craniata</taxon>
        <taxon>Vertebrata</taxon>
        <taxon>Euteleostomi</taxon>
        <taxon>Actinopterygii</taxon>
        <taxon>Neopterygii</taxon>
        <taxon>Teleostei</taxon>
        <taxon>Ostariophysi</taxon>
        <taxon>Cypriniformes</taxon>
        <taxon>Danionidae</taxon>
        <taxon>Danioninae</taxon>
        <taxon>Danionella</taxon>
    </lineage>
</organism>
<dbReference type="EMBL" id="SRMA01026415">
    <property type="protein sequence ID" value="TRY84270.1"/>
    <property type="molecule type" value="Genomic_DNA"/>
</dbReference>
<name>A0A553Q2W1_9TELE</name>
<keyword evidence="2" id="KW-1185">Reference proteome</keyword>
<comment type="caution">
    <text evidence="1">The sequence shown here is derived from an EMBL/GenBank/DDBJ whole genome shotgun (WGS) entry which is preliminary data.</text>
</comment>
<dbReference type="InterPro" id="IPR029071">
    <property type="entry name" value="Ubiquitin-like_domsf"/>
</dbReference>
<evidence type="ECO:0000313" key="1">
    <source>
        <dbReference type="EMBL" id="TRY84270.1"/>
    </source>
</evidence>
<accession>A0A553Q2W1</accession>